<dbReference type="CDD" id="cd09272">
    <property type="entry name" value="RNase_HI_RT_Ty1"/>
    <property type="match status" value="1"/>
</dbReference>
<proteinExistence type="predicted"/>
<dbReference type="Proteomes" id="UP000257109">
    <property type="component" value="Unassembled WGS sequence"/>
</dbReference>
<name>A0A371GK09_MUCPR</name>
<dbReference type="PANTHER" id="PTHR11439">
    <property type="entry name" value="GAG-POL-RELATED RETROTRANSPOSON"/>
    <property type="match status" value="1"/>
</dbReference>
<sequence length="98" mass="11309">MNHTRLSHLLAAKRILRYVKGTLDYGMLFSKHGRSVYDEMYGYCDSNWCGDKSDRKMVTLSSCEAKYIAASMGACQALWLENLMTEMKIRREEPMTIS</sequence>
<protein>
    <submittedName>
        <fullName evidence="1">Copia protein</fullName>
    </submittedName>
</protein>
<organism evidence="1 2">
    <name type="scientific">Mucuna pruriens</name>
    <name type="common">Velvet bean</name>
    <name type="synonym">Dolichos pruriens</name>
    <dbReference type="NCBI Taxonomy" id="157652"/>
    <lineage>
        <taxon>Eukaryota</taxon>
        <taxon>Viridiplantae</taxon>
        <taxon>Streptophyta</taxon>
        <taxon>Embryophyta</taxon>
        <taxon>Tracheophyta</taxon>
        <taxon>Spermatophyta</taxon>
        <taxon>Magnoliopsida</taxon>
        <taxon>eudicotyledons</taxon>
        <taxon>Gunneridae</taxon>
        <taxon>Pentapetalae</taxon>
        <taxon>rosids</taxon>
        <taxon>fabids</taxon>
        <taxon>Fabales</taxon>
        <taxon>Fabaceae</taxon>
        <taxon>Papilionoideae</taxon>
        <taxon>50 kb inversion clade</taxon>
        <taxon>NPAAA clade</taxon>
        <taxon>indigoferoid/millettioid clade</taxon>
        <taxon>Phaseoleae</taxon>
        <taxon>Mucuna</taxon>
    </lineage>
</organism>
<feature type="non-terminal residue" evidence="1">
    <location>
        <position position="1"/>
    </location>
</feature>
<accession>A0A371GK09</accession>
<keyword evidence="2" id="KW-1185">Reference proteome</keyword>
<reference evidence="1" key="1">
    <citation type="submission" date="2018-05" db="EMBL/GenBank/DDBJ databases">
        <title>Draft genome of Mucuna pruriens seed.</title>
        <authorList>
            <person name="Nnadi N.E."/>
            <person name="Vos R."/>
            <person name="Hasami M.H."/>
            <person name="Devisetty U.K."/>
            <person name="Aguiy J.C."/>
        </authorList>
    </citation>
    <scope>NUCLEOTIDE SEQUENCE [LARGE SCALE GENOMIC DNA]</scope>
    <source>
        <strain evidence="1">JCA_2017</strain>
    </source>
</reference>
<dbReference type="EMBL" id="QJKJ01005256">
    <property type="protein sequence ID" value="RDX90902.1"/>
    <property type="molecule type" value="Genomic_DNA"/>
</dbReference>
<gene>
    <name evidence="1" type="primary">GIP</name>
    <name evidence="1" type="ORF">CR513_27192</name>
</gene>
<comment type="caution">
    <text evidence="1">The sequence shown here is derived from an EMBL/GenBank/DDBJ whole genome shotgun (WGS) entry which is preliminary data.</text>
</comment>
<dbReference type="PANTHER" id="PTHR11439:SF483">
    <property type="entry name" value="PEPTIDE SYNTHASE GLIP-LIKE, PUTATIVE (AFU_ORTHOLOGUE AFUA_3G12920)-RELATED"/>
    <property type="match status" value="1"/>
</dbReference>
<evidence type="ECO:0000313" key="2">
    <source>
        <dbReference type="Proteomes" id="UP000257109"/>
    </source>
</evidence>
<evidence type="ECO:0000313" key="1">
    <source>
        <dbReference type="EMBL" id="RDX90902.1"/>
    </source>
</evidence>
<dbReference type="OrthoDB" id="1412689at2759"/>
<dbReference type="AlphaFoldDB" id="A0A371GK09"/>